<dbReference type="Proteomes" id="UP000546701">
    <property type="component" value="Unassembled WGS sequence"/>
</dbReference>
<dbReference type="NCBIfam" id="NF004829">
    <property type="entry name" value="PRK06183.1-3"/>
    <property type="match status" value="1"/>
</dbReference>
<dbReference type="AlphaFoldDB" id="A0A7W9BV90"/>
<comment type="caution">
    <text evidence="3">The sequence shown here is derived from an EMBL/GenBank/DDBJ whole genome shotgun (WGS) entry which is preliminary data.</text>
</comment>
<dbReference type="GO" id="GO:0008688">
    <property type="term" value="F:3-(3-hydroxyphenyl)propionate hydroxylase activity"/>
    <property type="evidence" value="ECO:0007669"/>
    <property type="project" value="UniProtKB-EC"/>
</dbReference>
<keyword evidence="4" id="KW-1185">Reference proteome</keyword>
<accession>A0A7W9BV90</accession>
<dbReference type="SUPFAM" id="SSF51905">
    <property type="entry name" value="FAD/NAD(P)-binding domain"/>
    <property type="match status" value="1"/>
</dbReference>
<keyword evidence="1 3" id="KW-0560">Oxidoreductase</keyword>
<evidence type="ECO:0000313" key="4">
    <source>
        <dbReference type="Proteomes" id="UP000546701"/>
    </source>
</evidence>
<dbReference type="InterPro" id="IPR036188">
    <property type="entry name" value="FAD/NAD-bd_sf"/>
</dbReference>
<dbReference type="RefSeq" id="WP_184075336.1">
    <property type="nucleotide sequence ID" value="NZ_BMJP01000007.1"/>
</dbReference>
<feature type="domain" description="FAD-binding" evidence="2">
    <location>
        <begin position="22"/>
        <end position="356"/>
    </location>
</feature>
<evidence type="ECO:0000313" key="3">
    <source>
        <dbReference type="EMBL" id="MBB5730752.1"/>
    </source>
</evidence>
<proteinExistence type="predicted"/>
<dbReference type="GO" id="GO:0019622">
    <property type="term" value="P:3-(3-hydroxy)phenylpropionate catabolic process"/>
    <property type="evidence" value="ECO:0007669"/>
    <property type="project" value="TreeGrafter"/>
</dbReference>
<gene>
    <name evidence="3" type="ORF">FHS99_003259</name>
</gene>
<sequence length="557" mass="60965">MTASSTAAGAADRDRRTIAAHYPVIVVGGGPTGLALANLLSRYGTRALLIERNATTVQEPRAVSIDDESLRTMQSAGVIERILPGIVPGYGSEYRSPRGRKFLHVRPDARPYGYPRRNAFRQPVFEAQLRGALAASPIVDTLFGWTLERFHQDGQGVTLHLVADGARRIVSCDYLVAADGGRSPIRSALGLSLDGETFEEKWLIVDLENSPAATSETVVFCDARRPCIALPGPDLTRRFEFKLLADENPEDLVAEDRVQALLASHGAHPDSVLRRKVVYTFHARVAPRWSSGRVYLAGDACHLTPPFAGQGMNSCIRDAHNLAWKLAWVTAGRMPAALLDSYEAERRKHVHDMIQLALRMGRIMGPRNRMVGLATRTAFTALGLWPVARDYLAQMKYKPKPRFASGFLLPDGLKGRHTLVGRLLPQPLVERPGGDRILLDEVLGDNFALVGRIEDSADLLRIGDMPAFAALRPRIVAVADGTGPITVPVDLPADLIVVYDRSGTLAHAVGRDRRLLVVRPDRYVFTTFPVSRAEATAALLEGHLTPDSGSMARRTRT</sequence>
<dbReference type="EC" id="1.14.13.127" evidence="3"/>
<dbReference type="PANTHER" id="PTHR43476">
    <property type="entry name" value="3-(3-HYDROXY-PHENYL)PROPIONATE/3-HYDROXYCINNAMIC ACID HYDROXYLASE"/>
    <property type="match status" value="1"/>
</dbReference>
<dbReference type="PRINTS" id="PR00420">
    <property type="entry name" value="RNGMNOXGNASE"/>
</dbReference>
<dbReference type="Gene3D" id="3.50.50.60">
    <property type="entry name" value="FAD/NAD(P)-binding domain"/>
    <property type="match status" value="1"/>
</dbReference>
<evidence type="ECO:0000256" key="1">
    <source>
        <dbReference type="ARBA" id="ARBA00023002"/>
    </source>
</evidence>
<dbReference type="NCBIfam" id="NF004831">
    <property type="entry name" value="PRK06183.1-5"/>
    <property type="match status" value="1"/>
</dbReference>
<dbReference type="InterPro" id="IPR050631">
    <property type="entry name" value="PheA/TfdB_FAD_monoxygenase"/>
</dbReference>
<evidence type="ECO:0000259" key="2">
    <source>
        <dbReference type="Pfam" id="PF01494"/>
    </source>
</evidence>
<dbReference type="Pfam" id="PF01494">
    <property type="entry name" value="FAD_binding_3"/>
    <property type="match status" value="1"/>
</dbReference>
<protein>
    <submittedName>
        <fullName evidence="3">3-(3-hydroxy-phenyl)propionate hydroxylase</fullName>
        <ecNumber evidence="3">1.14.13.127</ecNumber>
    </submittedName>
</protein>
<dbReference type="EMBL" id="JACIJR010000009">
    <property type="protein sequence ID" value="MBB5730752.1"/>
    <property type="molecule type" value="Genomic_DNA"/>
</dbReference>
<organism evidence="3 4">
    <name type="scientific">Sphingomonas prati</name>
    <dbReference type="NCBI Taxonomy" id="1843237"/>
    <lineage>
        <taxon>Bacteria</taxon>
        <taxon>Pseudomonadati</taxon>
        <taxon>Pseudomonadota</taxon>
        <taxon>Alphaproteobacteria</taxon>
        <taxon>Sphingomonadales</taxon>
        <taxon>Sphingomonadaceae</taxon>
        <taxon>Sphingomonas</taxon>
    </lineage>
</organism>
<dbReference type="GO" id="GO:0071949">
    <property type="term" value="F:FAD binding"/>
    <property type="evidence" value="ECO:0007669"/>
    <property type="project" value="InterPro"/>
</dbReference>
<reference evidence="3 4" key="1">
    <citation type="submission" date="2020-08" db="EMBL/GenBank/DDBJ databases">
        <title>Genomic Encyclopedia of Type Strains, Phase IV (KMG-IV): sequencing the most valuable type-strain genomes for metagenomic binning, comparative biology and taxonomic classification.</title>
        <authorList>
            <person name="Goeker M."/>
        </authorList>
    </citation>
    <scope>NUCLEOTIDE SEQUENCE [LARGE SCALE GENOMIC DNA]</scope>
    <source>
        <strain evidence="3 4">DSM 103336</strain>
    </source>
</reference>
<dbReference type="PANTHER" id="PTHR43476:SF3">
    <property type="entry name" value="FAD-BINDING MONOOXYGENASE"/>
    <property type="match status" value="1"/>
</dbReference>
<dbReference type="InterPro" id="IPR002938">
    <property type="entry name" value="FAD-bd"/>
</dbReference>
<dbReference type="Gene3D" id="3.30.70.2450">
    <property type="match status" value="1"/>
</dbReference>
<name>A0A7W9BV90_9SPHN</name>